<evidence type="ECO:0000256" key="5">
    <source>
        <dbReference type="ARBA" id="ARBA00023136"/>
    </source>
</evidence>
<evidence type="ECO:0000256" key="8">
    <source>
        <dbReference type="SAM" id="SignalP"/>
    </source>
</evidence>
<feature type="region of interest" description="Disordered" evidence="6">
    <location>
        <begin position="205"/>
        <end position="268"/>
    </location>
</feature>
<dbReference type="InterPro" id="IPR009769">
    <property type="entry name" value="EDR2_C"/>
</dbReference>
<accession>A0AAW1QC56</accession>
<feature type="compositionally biased region" description="Polar residues" evidence="6">
    <location>
        <begin position="252"/>
        <end position="261"/>
    </location>
</feature>
<evidence type="ECO:0000256" key="4">
    <source>
        <dbReference type="ARBA" id="ARBA00022989"/>
    </source>
</evidence>
<comment type="caution">
    <text evidence="10">The sequence shown here is derived from an EMBL/GenBank/DDBJ whole genome shotgun (WGS) entry which is preliminary data.</text>
</comment>
<feature type="domain" description="Protein ENHANCED DISEASE RESISTANCE 2 C-terminal" evidence="9">
    <location>
        <begin position="351"/>
        <end position="430"/>
    </location>
</feature>
<comment type="subcellular location">
    <subcellularLocation>
        <location evidence="1">Membrane</location>
        <topology evidence="1">Multi-pass membrane protein</topology>
    </subcellularLocation>
</comment>
<dbReference type="InterPro" id="IPR004307">
    <property type="entry name" value="TspO_MBR"/>
</dbReference>
<reference evidence="10 11" key="1">
    <citation type="journal article" date="2024" name="Nat. Commun.">
        <title>Phylogenomics reveals the evolutionary origins of lichenization in chlorophyte algae.</title>
        <authorList>
            <person name="Puginier C."/>
            <person name="Libourel C."/>
            <person name="Otte J."/>
            <person name="Skaloud P."/>
            <person name="Haon M."/>
            <person name="Grisel S."/>
            <person name="Petersen M."/>
            <person name="Berrin J.G."/>
            <person name="Delaux P.M."/>
            <person name="Dal Grande F."/>
            <person name="Keller J."/>
        </authorList>
    </citation>
    <scope>NUCLEOTIDE SEQUENCE [LARGE SCALE GENOMIC DNA]</scope>
    <source>
        <strain evidence="10 11">SAG 2043</strain>
    </source>
</reference>
<feature type="transmembrane region" description="Helical" evidence="7">
    <location>
        <begin position="88"/>
        <end position="106"/>
    </location>
</feature>
<feature type="transmembrane region" description="Helical" evidence="7">
    <location>
        <begin position="59"/>
        <end position="76"/>
    </location>
</feature>
<sequence>MVLQTLSFIASLAAAVALPHLTSVLKGYLVDPRNTQLWRPNQEGYKQKRWKPNKRHRGVIWPVLYFLLGLASWLVWRQGGLQQQVVPLLLYMGLLVTNILAWPPLFYGGRSLLVAAFDCAALLGISAATIAKFYEVRPMAGLLLLPYLGWTCFATTLINCSVHSRDPRVLRDAQRLVALKRESSVHGDVDRTRLTALSRQRLFSGASIRNETQTPPGRAGRVSPGRAGRAPMPVVPDDPAEGPPSDSLESEGISTPASETGSSEDDIPMDIDLLHSCPAPAAILRQVSMRLSATAGELAERAASIAESTPILRPAAGLISRMSSICLSPRSSLGSPQSPISDTLEVGRYFSEPGSGSMKVRGKTYLKDRKKIPAPEPACRLSSVNLMAVDEPTFHIARFLPSIHNQRAPFTFVWQIMVPGKTPYSLTLAWSLGYDPEVACGAKVAPPAPSPSPTSPSSADAAAPVGLHASTEWDGRPAAPGPGSAAALVDVATSIAAGRRATEDIPRMPYSPLAERRLSGEFNTPRRRNVRAPVTEFVDKWTLEAANLQQAPAVDPALGQLRLGLQRIPEETEEATTANRHGAFKIIPRIEKGSWVVKHAVGQNTPVLLGQKLVTKYFRGPRYIEVDVDVGSSTTASSVVGMVQGALKSLVIDLAVLLQGRAEDELPEALLGSVRLAHLDLAAAPYLDTKTAKIVPREQMPAKGKR</sequence>
<proteinExistence type="inferred from homology"/>
<organism evidence="10 11">
    <name type="scientific">[Myrmecia] bisecta</name>
    <dbReference type="NCBI Taxonomy" id="41462"/>
    <lineage>
        <taxon>Eukaryota</taxon>
        <taxon>Viridiplantae</taxon>
        <taxon>Chlorophyta</taxon>
        <taxon>core chlorophytes</taxon>
        <taxon>Trebouxiophyceae</taxon>
        <taxon>Trebouxiales</taxon>
        <taxon>Trebouxiaceae</taxon>
        <taxon>Myrmecia</taxon>
    </lineage>
</organism>
<gene>
    <name evidence="10" type="ORF">WJX72_011272</name>
</gene>
<evidence type="ECO:0000313" key="10">
    <source>
        <dbReference type="EMBL" id="KAK9818359.1"/>
    </source>
</evidence>
<keyword evidence="5 7" id="KW-0472">Membrane</keyword>
<feature type="compositionally biased region" description="Low complexity" evidence="6">
    <location>
        <begin position="455"/>
        <end position="464"/>
    </location>
</feature>
<feature type="region of interest" description="Disordered" evidence="6">
    <location>
        <begin position="444"/>
        <end position="464"/>
    </location>
</feature>
<dbReference type="AlphaFoldDB" id="A0AAW1QC56"/>
<evidence type="ECO:0000256" key="1">
    <source>
        <dbReference type="ARBA" id="ARBA00004141"/>
    </source>
</evidence>
<dbReference type="PANTHER" id="PTHR12136">
    <property type="entry name" value="ENHANCED DISEASE RESISTANCE-RELATED"/>
    <property type="match status" value="1"/>
</dbReference>
<keyword evidence="11" id="KW-1185">Reference proteome</keyword>
<dbReference type="CDD" id="cd15904">
    <property type="entry name" value="TSPO_MBR"/>
    <property type="match status" value="1"/>
</dbReference>
<evidence type="ECO:0000256" key="2">
    <source>
        <dbReference type="ARBA" id="ARBA00007524"/>
    </source>
</evidence>
<feature type="signal peptide" evidence="8">
    <location>
        <begin position="1"/>
        <end position="17"/>
    </location>
</feature>
<keyword evidence="3 7" id="KW-0812">Transmembrane</keyword>
<feature type="transmembrane region" description="Helical" evidence="7">
    <location>
        <begin position="112"/>
        <end position="134"/>
    </location>
</feature>
<feature type="domain" description="Protein ENHANCED DISEASE RESISTANCE 2 C-terminal" evidence="9">
    <location>
        <begin position="576"/>
        <end position="680"/>
    </location>
</feature>
<keyword evidence="4 7" id="KW-1133">Transmembrane helix</keyword>
<dbReference type="Pfam" id="PF03073">
    <property type="entry name" value="TspO_MBR"/>
    <property type="match status" value="1"/>
</dbReference>
<evidence type="ECO:0000256" key="3">
    <source>
        <dbReference type="ARBA" id="ARBA00022692"/>
    </source>
</evidence>
<dbReference type="PANTHER" id="PTHR12136:SF41">
    <property type="entry name" value="PLECKSTRIN HOMOLOGY (PH) AND LIPID-BINDING START DOMAINS-CONTAINING PROTEIN"/>
    <property type="match status" value="1"/>
</dbReference>
<evidence type="ECO:0000256" key="7">
    <source>
        <dbReference type="SAM" id="Phobius"/>
    </source>
</evidence>
<comment type="similarity">
    <text evidence="2">Belongs to the TspO/BZRP family.</text>
</comment>
<name>A0AAW1QC56_9CHLO</name>
<feature type="chain" id="PRO_5044002218" description="Protein ENHANCED DISEASE RESISTANCE 2 C-terminal domain-containing protein" evidence="8">
    <location>
        <begin position="18"/>
        <end position="706"/>
    </location>
</feature>
<dbReference type="EMBL" id="JALJOR010000004">
    <property type="protein sequence ID" value="KAK9818359.1"/>
    <property type="molecule type" value="Genomic_DNA"/>
</dbReference>
<dbReference type="Gene3D" id="1.20.1260.100">
    <property type="entry name" value="TspO/MBR protein"/>
    <property type="match status" value="1"/>
</dbReference>
<dbReference type="InterPro" id="IPR038330">
    <property type="entry name" value="TspO/MBR-related_sf"/>
</dbReference>
<protein>
    <recommendedName>
        <fullName evidence="9">Protein ENHANCED DISEASE RESISTANCE 2 C-terminal domain-containing protein</fullName>
    </recommendedName>
</protein>
<dbReference type="Proteomes" id="UP001489004">
    <property type="component" value="Unassembled WGS sequence"/>
</dbReference>
<evidence type="ECO:0000313" key="11">
    <source>
        <dbReference type="Proteomes" id="UP001489004"/>
    </source>
</evidence>
<dbReference type="FunFam" id="1.20.1260.100:FF:000001">
    <property type="entry name" value="translocator protein 2"/>
    <property type="match status" value="1"/>
</dbReference>
<dbReference type="Pfam" id="PF07059">
    <property type="entry name" value="EDR2_C"/>
    <property type="match status" value="2"/>
</dbReference>
<feature type="transmembrane region" description="Helical" evidence="7">
    <location>
        <begin position="141"/>
        <end position="158"/>
    </location>
</feature>
<dbReference type="InterPro" id="IPR045096">
    <property type="entry name" value="EDR2-like"/>
</dbReference>
<evidence type="ECO:0000259" key="9">
    <source>
        <dbReference type="Pfam" id="PF07059"/>
    </source>
</evidence>
<dbReference type="GO" id="GO:0016020">
    <property type="term" value="C:membrane"/>
    <property type="evidence" value="ECO:0007669"/>
    <property type="project" value="UniProtKB-SubCell"/>
</dbReference>
<evidence type="ECO:0000256" key="6">
    <source>
        <dbReference type="SAM" id="MobiDB-lite"/>
    </source>
</evidence>
<keyword evidence="8" id="KW-0732">Signal</keyword>